<dbReference type="PROSITE" id="PS50240">
    <property type="entry name" value="TRYPSIN_DOM"/>
    <property type="match status" value="1"/>
</dbReference>
<dbReference type="OrthoDB" id="9763707at2759"/>
<dbReference type="InterPro" id="IPR050127">
    <property type="entry name" value="Serine_Proteases_S1"/>
</dbReference>
<dbReference type="PANTHER" id="PTHR24264">
    <property type="entry name" value="TRYPSIN-RELATED"/>
    <property type="match status" value="1"/>
</dbReference>
<dbReference type="GO" id="GO:0006508">
    <property type="term" value="P:proteolysis"/>
    <property type="evidence" value="ECO:0007669"/>
    <property type="project" value="UniProtKB-KW"/>
</dbReference>
<dbReference type="KEGG" id="hai:109393277"/>
<dbReference type="Proteomes" id="UP000694851">
    <property type="component" value="Unplaced"/>
</dbReference>
<dbReference type="InterPro" id="IPR043504">
    <property type="entry name" value="Peptidase_S1_PA_chymotrypsin"/>
</dbReference>
<accession>A0A8B7T057</accession>
<dbReference type="SMART" id="SM00020">
    <property type="entry name" value="Tryp_SPc"/>
    <property type="match status" value="1"/>
</dbReference>
<evidence type="ECO:0000256" key="4">
    <source>
        <dbReference type="ARBA" id="ARBA00022825"/>
    </source>
</evidence>
<evidence type="ECO:0000313" key="8">
    <source>
        <dbReference type="RefSeq" id="XP_019517890.1"/>
    </source>
</evidence>
<dbReference type="RefSeq" id="XP_019517890.1">
    <property type="nucleotide sequence ID" value="XM_019662345.1"/>
</dbReference>
<dbReference type="GO" id="GO:0005615">
    <property type="term" value="C:extracellular space"/>
    <property type="evidence" value="ECO:0007669"/>
    <property type="project" value="TreeGrafter"/>
</dbReference>
<protein>
    <submittedName>
        <fullName evidence="8">Serine protease 58-like</fullName>
    </submittedName>
</protein>
<evidence type="ECO:0000256" key="5">
    <source>
        <dbReference type="ARBA" id="ARBA00023145"/>
    </source>
</evidence>
<evidence type="ECO:0000313" key="7">
    <source>
        <dbReference type="Proteomes" id="UP000694851"/>
    </source>
</evidence>
<evidence type="ECO:0000259" key="6">
    <source>
        <dbReference type="PROSITE" id="PS50240"/>
    </source>
</evidence>
<organism evidence="7 8">
    <name type="scientific">Hipposideros armiger</name>
    <name type="common">Great Himalayan leaf-nosed bat</name>
    <dbReference type="NCBI Taxonomy" id="186990"/>
    <lineage>
        <taxon>Eukaryota</taxon>
        <taxon>Metazoa</taxon>
        <taxon>Chordata</taxon>
        <taxon>Craniata</taxon>
        <taxon>Vertebrata</taxon>
        <taxon>Euteleostomi</taxon>
        <taxon>Mammalia</taxon>
        <taxon>Eutheria</taxon>
        <taxon>Laurasiatheria</taxon>
        <taxon>Chiroptera</taxon>
        <taxon>Yinpterochiroptera</taxon>
        <taxon>Rhinolophoidea</taxon>
        <taxon>Hipposideridae</taxon>
        <taxon>Hipposideros</taxon>
    </lineage>
</organism>
<keyword evidence="1" id="KW-0645">Protease</keyword>
<name>A0A8B7T057_HIPAR</name>
<keyword evidence="3" id="KW-0378">Hydrolase</keyword>
<dbReference type="Pfam" id="PF00089">
    <property type="entry name" value="Trypsin"/>
    <property type="match status" value="1"/>
</dbReference>
<dbReference type="InterPro" id="IPR001254">
    <property type="entry name" value="Trypsin_dom"/>
</dbReference>
<feature type="domain" description="Peptidase S1" evidence="6">
    <location>
        <begin position="21"/>
        <end position="281"/>
    </location>
</feature>
<sequence>MPPSQSVWDPPERMLGARAAALGGCVLPRDREKASEDRASDVSVGVVPVPTAAAAARKAAGGHFFSLRRALRTEGEARGCEDSRYESPLSNLHLSDSDWFLKIDMAASKEEVFRNKTESLRPMLTVQYPNFTRDSAEHDLMLIKLKQPLKLNSQVKLVALPNTTDDRRGDTCTVSGWGWKWENSNTDPDIQINQTVFWFSDEYCQESPVRQIPVKITENMFCAGSSLESAHTCKEMAAAPILCQNQLQGILSWSDGCILRGDIGYYTKVAHYTDWILKVIHTN</sequence>
<dbReference type="PANTHER" id="PTHR24264:SF57">
    <property type="entry name" value="TRYPSIN-2"/>
    <property type="match status" value="1"/>
</dbReference>
<dbReference type="GeneID" id="109393277"/>
<proteinExistence type="predicted"/>
<dbReference type="AlphaFoldDB" id="A0A8B7T057"/>
<keyword evidence="2" id="KW-0732">Signal</keyword>
<keyword evidence="4" id="KW-0720">Serine protease</keyword>
<dbReference type="Gene3D" id="2.40.10.10">
    <property type="entry name" value="Trypsin-like serine proteases"/>
    <property type="match status" value="2"/>
</dbReference>
<dbReference type="SUPFAM" id="SSF50494">
    <property type="entry name" value="Trypsin-like serine proteases"/>
    <property type="match status" value="1"/>
</dbReference>
<evidence type="ECO:0000256" key="2">
    <source>
        <dbReference type="ARBA" id="ARBA00022729"/>
    </source>
</evidence>
<dbReference type="FunFam" id="2.40.10.10:FF:000049">
    <property type="entry name" value="probable inactive serine protease 37"/>
    <property type="match status" value="1"/>
</dbReference>
<dbReference type="InterPro" id="IPR009003">
    <property type="entry name" value="Peptidase_S1_PA"/>
</dbReference>
<evidence type="ECO:0000256" key="3">
    <source>
        <dbReference type="ARBA" id="ARBA00022801"/>
    </source>
</evidence>
<dbReference type="GO" id="GO:0004252">
    <property type="term" value="F:serine-type endopeptidase activity"/>
    <property type="evidence" value="ECO:0007669"/>
    <property type="project" value="InterPro"/>
</dbReference>
<gene>
    <name evidence="8" type="primary">LOC109393277</name>
</gene>
<reference evidence="8" key="1">
    <citation type="submission" date="2025-08" db="UniProtKB">
        <authorList>
            <consortium name="RefSeq"/>
        </authorList>
    </citation>
    <scope>IDENTIFICATION</scope>
    <source>
        <tissue evidence="8">Muscle</tissue>
    </source>
</reference>
<keyword evidence="5" id="KW-0865">Zymogen</keyword>
<evidence type="ECO:0000256" key="1">
    <source>
        <dbReference type="ARBA" id="ARBA00022670"/>
    </source>
</evidence>
<keyword evidence="7" id="KW-1185">Reference proteome</keyword>